<keyword evidence="7 9" id="KW-0411">Iron-sulfur</keyword>
<evidence type="ECO:0000313" key="10">
    <source>
        <dbReference type="EMBL" id="MEZ7195223.1"/>
    </source>
</evidence>
<evidence type="ECO:0000256" key="9">
    <source>
        <dbReference type="PIRNR" id="PIRNR005023"/>
    </source>
</evidence>
<dbReference type="Gene3D" id="3.40.50.2030">
    <property type="match status" value="2"/>
</dbReference>
<keyword evidence="5 9" id="KW-0560">Oxidoreductase</keyword>
<evidence type="ECO:0000256" key="6">
    <source>
        <dbReference type="ARBA" id="ARBA00023004"/>
    </source>
</evidence>
<dbReference type="InterPro" id="IPR011254">
    <property type="entry name" value="Prismane-like_sf"/>
</dbReference>
<sequence>MTQKVSLDKSMDLLVPLAKKEGIETPWDRYEKMQPQCGFGELGVCCRICWKGPCRIDPFGKGPDRGICGATADVIVARNLIRMQAAGAAAHSEHGRHVALAMEHLVKHGLDAYSIKDEAKLMAVANTLDVDTKGLSTQEIALNVALITLNDYMSQDNSTGCTWLTKTLPAKRVEKLKSLGVVPHNIDAAITNIMARTHVGCDSDHVNLLLGGIRGALADYTGMVLATELSDIMFGTPQPVVTKANLGVLKENAVNIALHGHNPLLSEVICDMALKLNDEAIAAGAPEGINVVGVCCTGNEVMLRRGIPLATNYLSQDLAILTGAIDSMVVDVQCIMPSIGSVGACFHTEIITTMPDNKITGTRHVEFDEEHALEKATEIVRLSIDAFKRRDPNRINIPKVKETAIVGFSKEAIVSALAAVNAEDPLKPLTDAIVSGAIKGVALFVGCNNVRVKQDHAYMTVIKELLANNVLVLATGCGAGAFAKNGMMTQEAAKEFCGESLLGILTAIGEAAGLEGPLPPVLHMGSCVDNSRAVQVASALANALDVDLSDLPVVASAPEMMSEKAVAIGSWAVALGFPTHVGIMPQITGAPGVVKVLTEDAKDIFGGYFIPETDPVAAAGKLFDAIMEKRKGLGI</sequence>
<dbReference type="InterPro" id="IPR004137">
    <property type="entry name" value="HCP/CODH"/>
</dbReference>
<accession>A0ABV4K032</accession>
<evidence type="ECO:0000256" key="2">
    <source>
        <dbReference type="ARBA" id="ARBA00022485"/>
    </source>
</evidence>
<comment type="cofactor">
    <cofactor evidence="1">
        <name>[4Fe-4S] cluster</name>
        <dbReference type="ChEBI" id="CHEBI:49883"/>
    </cofactor>
</comment>
<dbReference type="NCBIfam" id="TIGR01702">
    <property type="entry name" value="CO_DH_cata"/>
    <property type="match status" value="1"/>
</dbReference>
<evidence type="ECO:0000256" key="7">
    <source>
        <dbReference type="ARBA" id="ARBA00023014"/>
    </source>
</evidence>
<comment type="catalytic activity">
    <reaction evidence="8 9">
        <text>CO + 2 oxidized [2Fe-2S]-[ferredoxin] + H2O = 2 reduced [2Fe-2S]-[ferredoxin] + CO2 + 2 H(+)</text>
        <dbReference type="Rhea" id="RHEA:21040"/>
        <dbReference type="Rhea" id="RHEA-COMP:10000"/>
        <dbReference type="Rhea" id="RHEA-COMP:10001"/>
        <dbReference type="ChEBI" id="CHEBI:15377"/>
        <dbReference type="ChEBI" id="CHEBI:15378"/>
        <dbReference type="ChEBI" id="CHEBI:16526"/>
        <dbReference type="ChEBI" id="CHEBI:17245"/>
        <dbReference type="ChEBI" id="CHEBI:33737"/>
        <dbReference type="ChEBI" id="CHEBI:33738"/>
        <dbReference type="EC" id="1.2.7.4"/>
    </reaction>
</comment>
<dbReference type="RefSeq" id="WP_371384778.1">
    <property type="nucleotide sequence ID" value="NZ_JBGLYH010000001.1"/>
</dbReference>
<gene>
    <name evidence="10" type="primary">cooS</name>
    <name evidence="10" type="ORF">AB6M95_00545</name>
</gene>
<dbReference type="PANTHER" id="PTHR30109">
    <property type="entry name" value="HYDROXYLAMINE REDUCTASE"/>
    <property type="match status" value="1"/>
</dbReference>
<evidence type="ECO:0000313" key="11">
    <source>
        <dbReference type="Proteomes" id="UP001568698"/>
    </source>
</evidence>
<keyword evidence="3" id="KW-0533">Nickel</keyword>
<keyword evidence="6 9" id="KW-0408">Iron</keyword>
<keyword evidence="4 9" id="KW-0479">Metal-binding</keyword>
<dbReference type="PIRSF" id="PIRSF005023">
    <property type="entry name" value="CODH"/>
    <property type="match status" value="1"/>
</dbReference>
<proteinExistence type="predicted"/>
<dbReference type="InterPro" id="IPR016101">
    <property type="entry name" value="CO_DH_a-bundle"/>
</dbReference>
<keyword evidence="11" id="KW-1185">Reference proteome</keyword>
<evidence type="ECO:0000256" key="8">
    <source>
        <dbReference type="ARBA" id="ARBA00048733"/>
    </source>
</evidence>
<dbReference type="Pfam" id="PF03063">
    <property type="entry name" value="Prismane"/>
    <property type="match status" value="1"/>
</dbReference>
<dbReference type="GO" id="GO:0043885">
    <property type="term" value="F:anaerobic carbon-monoxide dehydrogenase activity"/>
    <property type="evidence" value="ECO:0007669"/>
    <property type="project" value="UniProtKB-EC"/>
</dbReference>
<comment type="caution">
    <text evidence="10">The sequence shown here is derived from an EMBL/GenBank/DDBJ whole genome shotgun (WGS) entry which is preliminary data.</text>
</comment>
<keyword evidence="2 9" id="KW-0004">4Fe-4S</keyword>
<dbReference type="PANTHER" id="PTHR30109:SF4">
    <property type="entry name" value="CARBON MONOXIDE DEHYDROGENASE"/>
    <property type="match status" value="1"/>
</dbReference>
<protein>
    <recommendedName>
        <fullName evidence="9">Carbon monoxide dehydrogenase</fullName>
        <ecNumber evidence="9">1.2.7.4</ecNumber>
    </recommendedName>
</protein>
<evidence type="ECO:0000256" key="3">
    <source>
        <dbReference type="ARBA" id="ARBA00022596"/>
    </source>
</evidence>
<dbReference type="Gene3D" id="1.20.1270.30">
    <property type="match status" value="1"/>
</dbReference>
<dbReference type="InterPro" id="IPR010047">
    <property type="entry name" value="CODH"/>
</dbReference>
<evidence type="ECO:0000256" key="1">
    <source>
        <dbReference type="ARBA" id="ARBA00001966"/>
    </source>
</evidence>
<evidence type="ECO:0000256" key="4">
    <source>
        <dbReference type="ARBA" id="ARBA00022723"/>
    </source>
</evidence>
<reference evidence="10 11" key="1">
    <citation type="submission" date="2024-08" db="EMBL/GenBank/DDBJ databases">
        <title>Sulfate-reducing bacteria isolated from formation water of the oil field in Kazakhstan and description of Pseudodesulfovibrio sp.</title>
        <authorList>
            <person name="Bidzhieva S.K."/>
            <person name="Tourova T.P."/>
            <person name="Grouzdev D.S."/>
            <person name="Beletsky A.V."/>
            <person name="Sokolova D.S."/>
            <person name="Samigullina S.R."/>
            <person name="Poltaraus A.B."/>
            <person name="Avtukh A.N."/>
            <person name="Tereshina V.M."/>
            <person name="Zhaparov N.S."/>
            <person name="Mardanov A.V."/>
            <person name="Nazina T.N."/>
        </authorList>
    </citation>
    <scope>NUCLEOTIDE SEQUENCE [LARGE SCALE GENOMIC DNA]</scope>
    <source>
        <strain evidence="10 11">9FUS</strain>
    </source>
</reference>
<dbReference type="SUPFAM" id="SSF56821">
    <property type="entry name" value="Prismane protein-like"/>
    <property type="match status" value="1"/>
</dbReference>
<organism evidence="10 11">
    <name type="scientific">Pseudodesulfovibrio karagichevae</name>
    <dbReference type="NCBI Taxonomy" id="3239305"/>
    <lineage>
        <taxon>Bacteria</taxon>
        <taxon>Pseudomonadati</taxon>
        <taxon>Thermodesulfobacteriota</taxon>
        <taxon>Desulfovibrionia</taxon>
        <taxon>Desulfovibrionales</taxon>
        <taxon>Desulfovibrionaceae</taxon>
    </lineage>
</organism>
<evidence type="ECO:0000256" key="5">
    <source>
        <dbReference type="ARBA" id="ARBA00023002"/>
    </source>
</evidence>
<dbReference type="EC" id="1.2.7.4" evidence="9"/>
<dbReference type="InterPro" id="IPR016099">
    <property type="entry name" value="Prismane-like_a/b-sand"/>
</dbReference>
<dbReference type="CDD" id="cd01915">
    <property type="entry name" value="CODH"/>
    <property type="match status" value="1"/>
</dbReference>
<name>A0ABV4K032_9BACT</name>
<dbReference type="Proteomes" id="UP001568698">
    <property type="component" value="Unassembled WGS sequence"/>
</dbReference>
<dbReference type="EMBL" id="JBGLYH010000001">
    <property type="protein sequence ID" value="MEZ7195223.1"/>
    <property type="molecule type" value="Genomic_DNA"/>
</dbReference>